<accession>A0A915JMA1</accession>
<name>A0A915JMA1_ROMCU</name>
<keyword evidence="1" id="KW-1185">Reference proteome</keyword>
<organism evidence="1 2">
    <name type="scientific">Romanomermis culicivorax</name>
    <name type="common">Nematode worm</name>
    <dbReference type="NCBI Taxonomy" id="13658"/>
    <lineage>
        <taxon>Eukaryota</taxon>
        <taxon>Metazoa</taxon>
        <taxon>Ecdysozoa</taxon>
        <taxon>Nematoda</taxon>
        <taxon>Enoplea</taxon>
        <taxon>Dorylaimia</taxon>
        <taxon>Mermithida</taxon>
        <taxon>Mermithoidea</taxon>
        <taxon>Mermithidae</taxon>
        <taxon>Romanomermis</taxon>
    </lineage>
</organism>
<sequence length="124" mass="14251">MVHLTLNERQVTMRHLGTVEQRGKSKNPTIFMHSKKIRLIICANFFLVVGDYTWENVAEGDADDDPNFCFIGEISRCVTKKIQIHGEKRTPNSYYEACRNTCKEKIRVKCGLITRSGFGCINEH</sequence>
<proteinExistence type="predicted"/>
<dbReference type="AlphaFoldDB" id="A0A915JMA1"/>
<protein>
    <submittedName>
        <fullName evidence="2">Uncharacterized protein</fullName>
    </submittedName>
</protein>
<dbReference type="Proteomes" id="UP000887565">
    <property type="component" value="Unplaced"/>
</dbReference>
<evidence type="ECO:0000313" key="1">
    <source>
        <dbReference type="Proteomes" id="UP000887565"/>
    </source>
</evidence>
<evidence type="ECO:0000313" key="2">
    <source>
        <dbReference type="WBParaSite" id="nRc.2.0.1.t27334-RA"/>
    </source>
</evidence>
<dbReference type="WBParaSite" id="nRc.2.0.1.t27334-RA">
    <property type="protein sequence ID" value="nRc.2.0.1.t27334-RA"/>
    <property type="gene ID" value="nRc.2.0.1.g27334"/>
</dbReference>
<reference evidence="2" key="1">
    <citation type="submission" date="2022-11" db="UniProtKB">
        <authorList>
            <consortium name="WormBaseParasite"/>
        </authorList>
    </citation>
    <scope>IDENTIFICATION</scope>
</reference>